<dbReference type="EMBL" id="LBMM01009769">
    <property type="protein sequence ID" value="KMQ87885.1"/>
    <property type="molecule type" value="Genomic_DNA"/>
</dbReference>
<evidence type="ECO:0000313" key="2">
    <source>
        <dbReference type="Proteomes" id="UP000036403"/>
    </source>
</evidence>
<reference evidence="1 2" key="1">
    <citation type="submission" date="2015-04" db="EMBL/GenBank/DDBJ databases">
        <title>Lasius niger genome sequencing.</title>
        <authorList>
            <person name="Konorov E.A."/>
            <person name="Nikitin M.A."/>
            <person name="Kirill M.V."/>
            <person name="Chang P."/>
        </authorList>
    </citation>
    <scope>NUCLEOTIDE SEQUENCE [LARGE SCALE GENOMIC DNA]</scope>
    <source>
        <tissue evidence="1">Whole</tissue>
    </source>
</reference>
<dbReference type="Gene3D" id="3.40.50.300">
    <property type="entry name" value="P-loop containing nucleotide triphosphate hydrolases"/>
    <property type="match status" value="1"/>
</dbReference>
<name>A0A0J7N5B4_LASNI</name>
<organism evidence="1 2">
    <name type="scientific">Lasius niger</name>
    <name type="common">Black garden ant</name>
    <dbReference type="NCBI Taxonomy" id="67767"/>
    <lineage>
        <taxon>Eukaryota</taxon>
        <taxon>Metazoa</taxon>
        <taxon>Ecdysozoa</taxon>
        <taxon>Arthropoda</taxon>
        <taxon>Hexapoda</taxon>
        <taxon>Insecta</taxon>
        <taxon>Pterygota</taxon>
        <taxon>Neoptera</taxon>
        <taxon>Endopterygota</taxon>
        <taxon>Hymenoptera</taxon>
        <taxon>Apocrita</taxon>
        <taxon>Aculeata</taxon>
        <taxon>Formicoidea</taxon>
        <taxon>Formicidae</taxon>
        <taxon>Formicinae</taxon>
        <taxon>Lasius</taxon>
        <taxon>Lasius</taxon>
    </lineage>
</organism>
<evidence type="ECO:0000313" key="1">
    <source>
        <dbReference type="EMBL" id="KMQ87885.1"/>
    </source>
</evidence>
<sequence>MEIIHRNVLIAKSVTADVMEEDGDLVLDRRLAIDGVAGAGKTFILGQLLSKVYTIHYLVKKKAFLESVKMRFGNPDNFEAGTIDAFLMRIFQIRDLDKWINEREYNLEILMEKATRLAIPYDQHKVFFIDEYSIIERSLILLLNIILRKSQVIIVGGSNQLSAIGDSNIQPWRTLVDF</sequence>
<proteinExistence type="predicted"/>
<protein>
    <submittedName>
        <fullName evidence="1">Uncharacterized protein</fullName>
    </submittedName>
</protein>
<gene>
    <name evidence="1" type="ORF">RF55_12707</name>
</gene>
<keyword evidence="2" id="KW-1185">Reference proteome</keyword>
<accession>A0A0J7N5B4</accession>
<dbReference type="Proteomes" id="UP000036403">
    <property type="component" value="Unassembled WGS sequence"/>
</dbReference>
<comment type="caution">
    <text evidence="1">The sequence shown here is derived from an EMBL/GenBank/DDBJ whole genome shotgun (WGS) entry which is preliminary data.</text>
</comment>
<dbReference type="Pfam" id="PF13604">
    <property type="entry name" value="AAA_30"/>
    <property type="match status" value="1"/>
</dbReference>
<dbReference type="SUPFAM" id="SSF52540">
    <property type="entry name" value="P-loop containing nucleoside triphosphate hydrolases"/>
    <property type="match status" value="1"/>
</dbReference>
<dbReference type="PaxDb" id="67767-A0A0J7N5B4"/>
<dbReference type="InterPro" id="IPR027417">
    <property type="entry name" value="P-loop_NTPase"/>
</dbReference>
<dbReference type="AlphaFoldDB" id="A0A0J7N5B4"/>